<dbReference type="InParanoid" id="F5YAP4"/>
<evidence type="ECO:0000313" key="2">
    <source>
        <dbReference type="Proteomes" id="UP000009222"/>
    </source>
</evidence>
<accession>F5YAP4</accession>
<keyword evidence="2" id="KW-1185">Reference proteome</keyword>
<reference evidence="1 2" key="2">
    <citation type="journal article" date="2011" name="ISME J.">
        <title>RNA-seq reveals cooperative metabolic interactions between two termite-gut spirochete species in co-culture.</title>
        <authorList>
            <person name="Rosenthal A.Z."/>
            <person name="Matson E.G."/>
            <person name="Eldar A."/>
            <person name="Leadbetter J.R."/>
        </authorList>
    </citation>
    <scope>NUCLEOTIDE SEQUENCE [LARGE SCALE GENOMIC DNA]</scope>
    <source>
        <strain evidence="2">ATCC BAA-888 / DSM 13862 / ZAS-9</strain>
    </source>
</reference>
<dbReference type="RefSeq" id="WP_015710076.1">
    <property type="nucleotide sequence ID" value="NC_015577.1"/>
</dbReference>
<proteinExistence type="predicted"/>
<dbReference type="Proteomes" id="UP000009222">
    <property type="component" value="Chromosome"/>
</dbReference>
<dbReference type="STRING" id="545695.TREAZ_1961"/>
<evidence type="ECO:0000313" key="1">
    <source>
        <dbReference type="EMBL" id="AEF80604.1"/>
    </source>
</evidence>
<name>F5YAP4_LEAAZ</name>
<organism evidence="1 2">
    <name type="scientific">Leadbettera azotonutricia (strain ATCC BAA-888 / DSM 13862 / ZAS-9)</name>
    <name type="common">Treponema azotonutricium</name>
    <dbReference type="NCBI Taxonomy" id="545695"/>
    <lineage>
        <taxon>Bacteria</taxon>
        <taxon>Pseudomonadati</taxon>
        <taxon>Spirochaetota</taxon>
        <taxon>Spirochaetia</taxon>
        <taxon>Spirochaetales</taxon>
        <taxon>Breznakiellaceae</taxon>
        <taxon>Leadbettera</taxon>
    </lineage>
</organism>
<dbReference type="EMBL" id="CP001841">
    <property type="protein sequence ID" value="AEF80604.1"/>
    <property type="molecule type" value="Genomic_DNA"/>
</dbReference>
<dbReference type="KEGG" id="taz:TREAZ_1961"/>
<dbReference type="HOGENOM" id="CLU_2482347_0_0_12"/>
<dbReference type="AlphaFoldDB" id="F5YAP4"/>
<reference evidence="2" key="1">
    <citation type="submission" date="2009-12" db="EMBL/GenBank/DDBJ databases">
        <title>Complete sequence of Treponema azotonutricium strain ZAS-9.</title>
        <authorList>
            <person name="Tetu S.G."/>
            <person name="Matson E."/>
            <person name="Ren Q."/>
            <person name="Seshadri R."/>
            <person name="Elbourne L."/>
            <person name="Hassan K.A."/>
            <person name="Durkin A."/>
            <person name="Radune D."/>
            <person name="Mohamoud Y."/>
            <person name="Shay R."/>
            <person name="Jin S."/>
            <person name="Zhang X."/>
            <person name="Lucey K."/>
            <person name="Ballor N.R."/>
            <person name="Ottesen E."/>
            <person name="Rosenthal R."/>
            <person name="Allen A."/>
            <person name="Leadbetter J.R."/>
            <person name="Paulsen I.T."/>
        </authorList>
    </citation>
    <scope>NUCLEOTIDE SEQUENCE [LARGE SCALE GENOMIC DNA]</scope>
    <source>
        <strain evidence="2">ATCC BAA-888 / DSM 13862 / ZAS-9</strain>
    </source>
</reference>
<gene>
    <name evidence="1" type="ordered locus">TREAZ_1961</name>
</gene>
<sequence>MPVEITIPNEGFTQAVRVGVREWKNAGDAGKLYPIREAWELYPAVSVPNTSGRMPDLPAESEIVKAFEIEAGKIKAGIDKTRIFIYP</sequence>
<protein>
    <submittedName>
        <fullName evidence="1">Uncharacterized protein</fullName>
    </submittedName>
</protein>